<feature type="region of interest" description="Disordered" evidence="1">
    <location>
        <begin position="637"/>
        <end position="691"/>
    </location>
</feature>
<evidence type="ECO:0000256" key="1">
    <source>
        <dbReference type="SAM" id="MobiDB-lite"/>
    </source>
</evidence>
<dbReference type="InterPro" id="IPR012337">
    <property type="entry name" value="RNaseH-like_sf"/>
</dbReference>
<proteinExistence type="predicted"/>
<evidence type="ECO:0000313" key="2">
    <source>
        <dbReference type="EMBL" id="URN18548.1"/>
    </source>
</evidence>
<reference evidence="2" key="1">
    <citation type="submission" date="2022-04" db="EMBL/GenBank/DDBJ databases">
        <title>Systematic whole-genome sequencing reveals an unexpected diversity among actinomycetoma pathogens and provides insights into their antibacterial susceptibilities.</title>
        <authorList>
            <person name="Watson A.K."/>
            <person name="Kepplinger B."/>
            <person name="Bakhiet S.M."/>
            <person name="Mhmoud N.A."/>
            <person name="Chapman J."/>
            <person name="Allenby N."/>
            <person name="Mickiewicz K."/>
            <person name="Goodfellow M."/>
            <person name="Fahal A.H."/>
            <person name="Errington J."/>
        </authorList>
    </citation>
    <scope>NUCLEOTIDE SEQUENCE</scope>
    <source>
        <strain evidence="2">SD 504</strain>
    </source>
</reference>
<feature type="region of interest" description="Disordered" evidence="1">
    <location>
        <begin position="708"/>
        <end position="767"/>
    </location>
</feature>
<sequence length="797" mass="87931">MDSLKAGERRVAMTGKGGRAQSLSIGALVRWQGQEWEVAEWRGPLVTLVGQNGEEPPRAVSYRWLVGADDFAVLTSGAVQATDGAALRATGPREGREEEAALWQARMVEIDTGVAPGCSERAQGFGPETTLAQRCAAMSARMAGEGLRYSAHTLADKRRKWKAAGENPVVLLPAARERRPGGFTDRRCLTAMQDVVARRANDSDVTIDLIREEVEDLLHARHGKELGGRVAVAALLPSRSTFYLRMKESGLADVLDLPTRGRAALASTPPLPHGGREVVLRPGQVMQVDTTPLRVLARGDNGRPTATELTTLIDVASHSQCALMITPSRPRDAETGQAGQATRAIDLTLMLAQAFAPWPVMPGWDPLSAAATSSLPFEALAAADERFTEATAARPVIRPELIIYDHGSPYVSEHFTEVCDRLRIARRPARKRTASDKPLAERFFITLAVRFSQYIRHGWQGRSHRKRGRGIDRMPLFTIAELQQMAQEWVALEYQQNPHSGLRDPFRPGIMLSPNDMYAVQVARSGYRAVPLSPAENRFFLLARWVTPGKGGFMINRRTYQPVAQDAGHYREILLRGGSKLPGRGGQWECRFNPYRPERVWLYDHTTDTWVTCDFRLRHLLTDPWTADMWREHAEQHLVSGDSKQGEEAVALSLAQRDRRRRSSKPPPKRTGKEPIFQGLELETEEPSRDPYAELEEFDLSTLRPYPAQPISPWSPPAADALAALPAGAGGTEASQDGEVPHPLAALFSDDEGDDPADGAVDEEPDDVYEVVEAELVDYVDPDGDVGDESEGEAWKA</sequence>
<dbReference type="InterPro" id="IPR036397">
    <property type="entry name" value="RNaseH_sf"/>
</dbReference>
<dbReference type="SUPFAM" id="SSF53098">
    <property type="entry name" value="Ribonuclease H-like"/>
    <property type="match status" value="1"/>
</dbReference>
<gene>
    <name evidence="2" type="ORF">MW084_24230</name>
</gene>
<dbReference type="RefSeq" id="WP_275563779.1">
    <property type="nucleotide sequence ID" value="NZ_CP095474.1"/>
</dbReference>
<dbReference type="Gene3D" id="3.30.420.10">
    <property type="entry name" value="Ribonuclease H-like superfamily/Ribonuclease H"/>
    <property type="match status" value="1"/>
</dbReference>
<protein>
    <submittedName>
        <fullName evidence="2">Transposase</fullName>
    </submittedName>
</protein>
<name>A0ABY4TLF9_9ACTN</name>
<dbReference type="Proteomes" id="UP001056383">
    <property type="component" value="Chromosome"/>
</dbReference>
<organism evidence="2 3">
    <name type="scientific">Streptomyces sudanensis</name>
    <dbReference type="NCBI Taxonomy" id="436397"/>
    <lineage>
        <taxon>Bacteria</taxon>
        <taxon>Bacillati</taxon>
        <taxon>Actinomycetota</taxon>
        <taxon>Actinomycetes</taxon>
        <taxon>Kitasatosporales</taxon>
        <taxon>Streptomycetaceae</taxon>
        <taxon>Streptomyces</taxon>
    </lineage>
</organism>
<feature type="region of interest" description="Disordered" evidence="1">
    <location>
        <begin position="778"/>
        <end position="797"/>
    </location>
</feature>
<feature type="compositionally biased region" description="Basic residues" evidence="1">
    <location>
        <begin position="658"/>
        <end position="670"/>
    </location>
</feature>
<feature type="compositionally biased region" description="Acidic residues" evidence="1">
    <location>
        <begin position="749"/>
        <end position="767"/>
    </location>
</feature>
<dbReference type="EMBL" id="CP095474">
    <property type="protein sequence ID" value="URN18548.1"/>
    <property type="molecule type" value="Genomic_DNA"/>
</dbReference>
<evidence type="ECO:0000313" key="3">
    <source>
        <dbReference type="Proteomes" id="UP001056383"/>
    </source>
</evidence>
<keyword evidence="3" id="KW-1185">Reference proteome</keyword>
<accession>A0ABY4TLF9</accession>
<feature type="compositionally biased region" description="Low complexity" evidence="1">
    <location>
        <begin position="717"/>
        <end position="727"/>
    </location>
</feature>